<proteinExistence type="predicted"/>
<comment type="caution">
    <text evidence="1">The sequence shown here is derived from an EMBL/GenBank/DDBJ whole genome shotgun (WGS) entry which is preliminary data.</text>
</comment>
<name>A0A7J6F2G5_CANSA</name>
<accession>A0A7J6F2G5</accession>
<dbReference type="EMBL" id="JAATIQ010000279">
    <property type="protein sequence ID" value="KAF4364845.1"/>
    <property type="molecule type" value="Genomic_DNA"/>
</dbReference>
<protein>
    <submittedName>
        <fullName evidence="1">Uncharacterized protein</fullName>
    </submittedName>
</protein>
<keyword evidence="2" id="KW-1185">Reference proteome</keyword>
<dbReference type="AlphaFoldDB" id="A0A7J6F2G5"/>
<sequence length="72" mass="7992">MDDDESAFGKGIRVEVFAEKSPRVVEAAIVEVGNEKRVVVVVGYLSGGKYGVWIRRKKTKKKNCINMGSSQF</sequence>
<evidence type="ECO:0000313" key="2">
    <source>
        <dbReference type="Proteomes" id="UP000583929"/>
    </source>
</evidence>
<evidence type="ECO:0000313" key="1">
    <source>
        <dbReference type="EMBL" id="KAF4364845.1"/>
    </source>
</evidence>
<dbReference type="Proteomes" id="UP000583929">
    <property type="component" value="Unassembled WGS sequence"/>
</dbReference>
<organism evidence="1 2">
    <name type="scientific">Cannabis sativa</name>
    <name type="common">Hemp</name>
    <name type="synonym">Marijuana</name>
    <dbReference type="NCBI Taxonomy" id="3483"/>
    <lineage>
        <taxon>Eukaryota</taxon>
        <taxon>Viridiplantae</taxon>
        <taxon>Streptophyta</taxon>
        <taxon>Embryophyta</taxon>
        <taxon>Tracheophyta</taxon>
        <taxon>Spermatophyta</taxon>
        <taxon>Magnoliopsida</taxon>
        <taxon>eudicotyledons</taxon>
        <taxon>Gunneridae</taxon>
        <taxon>Pentapetalae</taxon>
        <taxon>rosids</taxon>
        <taxon>fabids</taxon>
        <taxon>Rosales</taxon>
        <taxon>Cannabaceae</taxon>
        <taxon>Cannabis</taxon>
    </lineage>
</organism>
<gene>
    <name evidence="1" type="ORF">G4B88_025564</name>
</gene>
<reference evidence="1 2" key="1">
    <citation type="journal article" date="2020" name="bioRxiv">
        <title>Sequence and annotation of 42 cannabis genomes reveals extensive copy number variation in cannabinoid synthesis and pathogen resistance genes.</title>
        <authorList>
            <person name="Mckernan K.J."/>
            <person name="Helbert Y."/>
            <person name="Kane L.T."/>
            <person name="Ebling H."/>
            <person name="Zhang L."/>
            <person name="Liu B."/>
            <person name="Eaton Z."/>
            <person name="Mclaughlin S."/>
            <person name="Kingan S."/>
            <person name="Baybayan P."/>
            <person name="Concepcion G."/>
            <person name="Jordan M."/>
            <person name="Riva A."/>
            <person name="Barbazuk W."/>
            <person name="Harkins T."/>
        </authorList>
    </citation>
    <scope>NUCLEOTIDE SEQUENCE [LARGE SCALE GENOMIC DNA]</scope>
    <source>
        <strain evidence="2">cv. Jamaican Lion 4</strain>
        <tissue evidence="1">Leaf</tissue>
    </source>
</reference>